<evidence type="ECO:0000313" key="3">
    <source>
        <dbReference type="Proteomes" id="UP000246077"/>
    </source>
</evidence>
<dbReference type="EMBL" id="QGLF01000005">
    <property type="protein sequence ID" value="PWR18750.1"/>
    <property type="molecule type" value="Genomic_DNA"/>
</dbReference>
<dbReference type="AlphaFoldDB" id="A0A317DXT2"/>
<name>A0A317DXT2_9PROT</name>
<keyword evidence="3" id="KW-1185">Reference proteome</keyword>
<organism evidence="2 3">
    <name type="scientific">Zavarzinia compransoris</name>
    <dbReference type="NCBI Taxonomy" id="1264899"/>
    <lineage>
        <taxon>Bacteria</taxon>
        <taxon>Pseudomonadati</taxon>
        <taxon>Pseudomonadota</taxon>
        <taxon>Alphaproteobacteria</taxon>
        <taxon>Rhodospirillales</taxon>
        <taxon>Zavarziniaceae</taxon>
        <taxon>Zavarzinia</taxon>
    </lineage>
</organism>
<sequence length="353" mass="36342">MISRHAGKCLCLAALLIAIAAPARAEPAVDWLHHLAPNLPPPVPLPDSTEISGAWTAKATAEDGKTVDFILEVTRDRRTDGPSAGWGYVAALAPIVGHGPLDGQCLLDRCMLSTTFQDGSLLVLSLDMAGPAPAGSFTLALDGYHQPAVTGRVAVAGPAPALVTATLEAQEKPLALAGYPLAVHNDYLAEAIAAWQAGAGLHPTGLLTPDQAARLEADATAAAAAAGWTDKADGKHGFVFTYPAKRLSAESAIPGGQRFATADGTVTAELTIGKSLDPDGLSALYEKLSEADATVVTSSVAMSGGAISLDEVFENGRRRTTVLNLPQGLVTLVVRVADAGDAWLLSVIRIAEP</sequence>
<keyword evidence="1" id="KW-0732">Signal</keyword>
<evidence type="ECO:0000313" key="2">
    <source>
        <dbReference type="EMBL" id="PWR18750.1"/>
    </source>
</evidence>
<proteinExistence type="predicted"/>
<dbReference type="Proteomes" id="UP000246077">
    <property type="component" value="Unassembled WGS sequence"/>
</dbReference>
<accession>A0A317DXT2</accession>
<feature type="chain" id="PRO_5016462342" description="Peptidoglycan binding-like domain-containing protein" evidence="1">
    <location>
        <begin position="26"/>
        <end position="353"/>
    </location>
</feature>
<comment type="caution">
    <text evidence="2">The sequence shown here is derived from an EMBL/GenBank/DDBJ whole genome shotgun (WGS) entry which is preliminary data.</text>
</comment>
<evidence type="ECO:0008006" key="4">
    <source>
        <dbReference type="Google" id="ProtNLM"/>
    </source>
</evidence>
<gene>
    <name evidence="2" type="ORF">DKG75_17340</name>
</gene>
<evidence type="ECO:0000256" key="1">
    <source>
        <dbReference type="SAM" id="SignalP"/>
    </source>
</evidence>
<feature type="signal peptide" evidence="1">
    <location>
        <begin position="1"/>
        <end position="25"/>
    </location>
</feature>
<protein>
    <recommendedName>
        <fullName evidence="4">Peptidoglycan binding-like domain-containing protein</fullName>
    </recommendedName>
</protein>
<reference evidence="3" key="1">
    <citation type="submission" date="2018-05" db="EMBL/GenBank/DDBJ databases">
        <title>Zavarzinia sp. HR-AS.</title>
        <authorList>
            <person name="Lee Y."/>
            <person name="Jeon C.O."/>
        </authorList>
    </citation>
    <scope>NUCLEOTIDE SEQUENCE [LARGE SCALE GENOMIC DNA]</scope>
    <source>
        <strain evidence="3">DSM 1231</strain>
    </source>
</reference>
<dbReference type="RefSeq" id="WP_109922439.1">
    <property type="nucleotide sequence ID" value="NZ_QGLF01000005.1"/>
</dbReference>